<dbReference type="EMBL" id="JAHRIN010018761">
    <property type="protein sequence ID" value="MEQ2198121.1"/>
    <property type="molecule type" value="Genomic_DNA"/>
</dbReference>
<proteinExistence type="predicted"/>
<comment type="caution">
    <text evidence="2">The sequence shown here is derived from an EMBL/GenBank/DDBJ whole genome shotgun (WGS) entry which is preliminary data.</text>
</comment>
<feature type="non-terminal residue" evidence="2">
    <location>
        <position position="1"/>
    </location>
</feature>
<evidence type="ECO:0000256" key="1">
    <source>
        <dbReference type="SAM" id="MobiDB-lite"/>
    </source>
</evidence>
<reference evidence="2 3" key="1">
    <citation type="submission" date="2021-06" db="EMBL/GenBank/DDBJ databases">
        <authorList>
            <person name="Palmer J.M."/>
        </authorList>
    </citation>
    <scope>NUCLEOTIDE SEQUENCE [LARGE SCALE GENOMIC DNA]</scope>
    <source>
        <strain evidence="2 3">XC_2019</strain>
        <tissue evidence="2">Muscle</tissue>
    </source>
</reference>
<accession>A0ABV0QQL7</accession>
<organism evidence="2 3">
    <name type="scientific">Xenoophorus captivus</name>
    <dbReference type="NCBI Taxonomy" id="1517983"/>
    <lineage>
        <taxon>Eukaryota</taxon>
        <taxon>Metazoa</taxon>
        <taxon>Chordata</taxon>
        <taxon>Craniata</taxon>
        <taxon>Vertebrata</taxon>
        <taxon>Euteleostomi</taxon>
        <taxon>Actinopterygii</taxon>
        <taxon>Neopterygii</taxon>
        <taxon>Teleostei</taxon>
        <taxon>Neoteleostei</taxon>
        <taxon>Acanthomorphata</taxon>
        <taxon>Ovalentaria</taxon>
        <taxon>Atherinomorphae</taxon>
        <taxon>Cyprinodontiformes</taxon>
        <taxon>Goodeidae</taxon>
        <taxon>Xenoophorus</taxon>
    </lineage>
</organism>
<dbReference type="Proteomes" id="UP001434883">
    <property type="component" value="Unassembled WGS sequence"/>
</dbReference>
<sequence length="188" mass="20649">HDVGVAYLTQAEHRDPGFSCVHNLTKSLCVVTKRRKLTRAAPVRLPVMTAYVLPECKSTWLLLLCGKRRKLAARQADTGTSFLPLRAFNFFINLRLAMSPPILYLVTTRSSAMVCSCSSSDMLAVKFPSLLGPTKRQLPTDQLGSDRYAAAARCTRASLRMPHKLLPTDGVTSQQPQPAKKSGKCMAS</sequence>
<evidence type="ECO:0000313" key="3">
    <source>
        <dbReference type="Proteomes" id="UP001434883"/>
    </source>
</evidence>
<evidence type="ECO:0000313" key="2">
    <source>
        <dbReference type="EMBL" id="MEQ2198121.1"/>
    </source>
</evidence>
<protein>
    <submittedName>
        <fullName evidence="2">Uncharacterized protein</fullName>
    </submittedName>
</protein>
<gene>
    <name evidence="2" type="ORF">XENOCAPTIV_008215</name>
</gene>
<keyword evidence="3" id="KW-1185">Reference proteome</keyword>
<feature type="region of interest" description="Disordered" evidence="1">
    <location>
        <begin position="165"/>
        <end position="188"/>
    </location>
</feature>
<name>A0ABV0QQL7_9TELE</name>